<protein>
    <submittedName>
        <fullName evidence="2">Uncharacterized protein</fullName>
    </submittedName>
</protein>
<comment type="caution">
    <text evidence="2">The sequence shown here is derived from an EMBL/GenBank/DDBJ whole genome shotgun (WGS) entry which is preliminary data.</text>
</comment>
<reference evidence="2 3" key="1">
    <citation type="submission" date="2019-11" db="EMBL/GenBank/DDBJ databases">
        <title>Whole genome sequence of Oryza granulata.</title>
        <authorList>
            <person name="Li W."/>
        </authorList>
    </citation>
    <scope>NUCLEOTIDE SEQUENCE [LARGE SCALE GENOMIC DNA]</scope>
    <source>
        <strain evidence="3">cv. Menghai</strain>
        <tissue evidence="2">Leaf</tissue>
    </source>
</reference>
<evidence type="ECO:0000313" key="3">
    <source>
        <dbReference type="Proteomes" id="UP000479710"/>
    </source>
</evidence>
<accession>A0A6G1BK66</accession>
<evidence type="ECO:0000313" key="2">
    <source>
        <dbReference type="EMBL" id="KAF0888725.1"/>
    </source>
</evidence>
<dbReference type="EMBL" id="SPHZ02000012">
    <property type="protein sequence ID" value="KAF0888725.1"/>
    <property type="molecule type" value="Genomic_DNA"/>
</dbReference>
<proteinExistence type="predicted"/>
<sequence>MPATPPAAPMPATSLPDKPINFVTPPMDLGEDLDTDHDDDAPLRFRAIDAIIGPASPPGLAPRVLDEDLMFTTADEPASFGETEREACWRQAMREEMCSIEDNST</sequence>
<keyword evidence="3" id="KW-1185">Reference proteome</keyword>
<gene>
    <name evidence="2" type="ORF">E2562_016765</name>
</gene>
<organism evidence="2 3">
    <name type="scientific">Oryza meyeriana var. granulata</name>
    <dbReference type="NCBI Taxonomy" id="110450"/>
    <lineage>
        <taxon>Eukaryota</taxon>
        <taxon>Viridiplantae</taxon>
        <taxon>Streptophyta</taxon>
        <taxon>Embryophyta</taxon>
        <taxon>Tracheophyta</taxon>
        <taxon>Spermatophyta</taxon>
        <taxon>Magnoliopsida</taxon>
        <taxon>Liliopsida</taxon>
        <taxon>Poales</taxon>
        <taxon>Poaceae</taxon>
        <taxon>BOP clade</taxon>
        <taxon>Oryzoideae</taxon>
        <taxon>Oryzeae</taxon>
        <taxon>Oryzinae</taxon>
        <taxon>Oryza</taxon>
        <taxon>Oryza meyeriana</taxon>
    </lineage>
</organism>
<feature type="compositionally biased region" description="Acidic residues" evidence="1">
    <location>
        <begin position="29"/>
        <end position="39"/>
    </location>
</feature>
<dbReference type="Proteomes" id="UP000479710">
    <property type="component" value="Unassembled WGS sequence"/>
</dbReference>
<name>A0A6G1BK66_9ORYZ</name>
<feature type="region of interest" description="Disordered" evidence="1">
    <location>
        <begin position="1"/>
        <end position="40"/>
    </location>
</feature>
<dbReference type="AlphaFoldDB" id="A0A6G1BK66"/>
<evidence type="ECO:0000256" key="1">
    <source>
        <dbReference type="SAM" id="MobiDB-lite"/>
    </source>
</evidence>